<dbReference type="STRING" id="1036672.TKWG_19330"/>
<gene>
    <name evidence="2" type="ordered locus">TKWG_19330</name>
</gene>
<dbReference type="Proteomes" id="UP000005267">
    <property type="component" value="Chromosome"/>
</dbReference>
<keyword evidence="1" id="KW-0560">Oxidoreductase</keyword>
<reference evidence="2 3" key="1">
    <citation type="journal article" date="2011" name="J. Bacteriol.">
        <title>Whole-genome shotgun sequencing of the sulfur-oxidizing chemoautotroph Tetrathiobacter kashmirensis.</title>
        <authorList>
            <person name="Ghosh W."/>
            <person name="George A."/>
            <person name="Agarwal A."/>
            <person name="Raj P."/>
            <person name="Alam M."/>
            <person name="Pyne P."/>
            <person name="Das Gupta S.K."/>
        </authorList>
    </citation>
    <scope>NUCLEOTIDE SEQUENCE [LARGE SCALE GENOMIC DNA]</scope>
    <source>
        <strain evidence="2 3">WT001</strain>
    </source>
</reference>
<evidence type="ECO:0000256" key="1">
    <source>
        <dbReference type="ARBA" id="ARBA00023002"/>
    </source>
</evidence>
<dbReference type="Pfam" id="PF13510">
    <property type="entry name" value="Fer2_4"/>
    <property type="match status" value="1"/>
</dbReference>
<keyword evidence="3" id="KW-1185">Reference proteome</keyword>
<organism evidence="2 3">
    <name type="scientific">Advenella kashmirensis (strain DSM 17095 / LMG 22695 / WT001)</name>
    <name type="common">Tetrathiobacter kashmirensis</name>
    <dbReference type="NCBI Taxonomy" id="1036672"/>
    <lineage>
        <taxon>Bacteria</taxon>
        <taxon>Pseudomonadati</taxon>
        <taxon>Pseudomonadota</taxon>
        <taxon>Betaproteobacteria</taxon>
        <taxon>Burkholderiales</taxon>
        <taxon>Alcaligenaceae</taxon>
    </lineage>
</organism>
<dbReference type="InterPro" id="IPR042204">
    <property type="entry name" value="2Fe-2S-bd_N"/>
</dbReference>
<proteinExistence type="predicted"/>
<dbReference type="HOGENOM" id="CLU_089823_1_0_4"/>
<evidence type="ECO:0000313" key="2">
    <source>
        <dbReference type="EMBL" id="AFK63675.1"/>
    </source>
</evidence>
<evidence type="ECO:0000313" key="3">
    <source>
        <dbReference type="Proteomes" id="UP000005267"/>
    </source>
</evidence>
<sequence length="173" mass="20024">MTQSHRLADGGLIDRNKPLRFQFNGKWYLGYQGDTLASALLANGIHFVARSFKYHRPRGIMTAGVEEPNAIVQLENGAYTVPNARATEVELYEGLTASSVNARPDIERDRLAFMQYLSRFIPAGFYYKTFMWPRRWWGKYEEHIRHTAGLGTVPTEHDPDRYEKTMPTVMYWS</sequence>
<dbReference type="AlphaFoldDB" id="I3UF87"/>
<reference evidence="3" key="2">
    <citation type="journal article" date="2013" name="PLoS ONE">
        <title>Genome implosion elicits host-confinement in Alcaligenaceae: evidence from the comparative genomics of Tetrathiobacter kashmirensis, a pathogen in the making.</title>
        <authorList>
            <person name="Ghosh W."/>
            <person name="Alam M."/>
            <person name="Roy C."/>
            <person name="Pyne P."/>
            <person name="George A."/>
            <person name="Chakraborty R."/>
            <person name="Majumder S."/>
            <person name="Agarwal A."/>
            <person name="Chakraborty S."/>
            <person name="Majumdar S."/>
            <person name="Gupta S.K."/>
        </authorList>
    </citation>
    <scope>NUCLEOTIDE SEQUENCE [LARGE SCALE GENOMIC DNA]</scope>
    <source>
        <strain evidence="3">WT001</strain>
    </source>
</reference>
<dbReference type="KEGG" id="aka:TKWG_19330"/>
<dbReference type="EMBL" id="CP003555">
    <property type="protein sequence ID" value="AFK63675.1"/>
    <property type="molecule type" value="Genomic_DNA"/>
</dbReference>
<name>I3UF87_ADVKW</name>
<accession>I3UF87</accession>
<dbReference type="GO" id="GO:0016491">
    <property type="term" value="F:oxidoreductase activity"/>
    <property type="evidence" value="ECO:0007669"/>
    <property type="project" value="UniProtKB-KW"/>
</dbReference>
<protein>
    <submittedName>
        <fullName evidence="2">Sarcosine oxidase subunit alpha</fullName>
    </submittedName>
</protein>
<dbReference type="Gene3D" id="3.10.20.440">
    <property type="entry name" value="2Fe-2S iron-sulphur cluster binding domain, sarcosine oxidase, alpha subunit, N-terminal domain"/>
    <property type="match status" value="1"/>
</dbReference>